<evidence type="ECO:0000256" key="3">
    <source>
        <dbReference type="SAM" id="MobiDB-lite"/>
    </source>
</evidence>
<proteinExistence type="predicted"/>
<evidence type="ECO:0000313" key="5">
    <source>
        <dbReference type="EMBL" id="KAG6451081.1"/>
    </source>
</evidence>
<dbReference type="Proteomes" id="UP000791440">
    <property type="component" value="Unassembled WGS sequence"/>
</dbReference>
<dbReference type="PANTHER" id="PTHR23003:SF3">
    <property type="entry name" value="FI21236P1-RELATED"/>
    <property type="match status" value="1"/>
</dbReference>
<keyword evidence="6" id="KW-1185">Reference proteome</keyword>
<gene>
    <name evidence="5" type="ORF">O3G_MSEX006904</name>
</gene>
<sequence length="569" mass="65014">MNNSRSPSPADEPSKHEDEMAFERSPIEDNTDPENNYCDVLKVENIPVYWSVEKISTFIREITKAGEILDNITFVTYVKPNPKENLKDSNSVNQGCFLVKFTNAYYCGQAFAEWTGISHRRNIKVNYDYDNLYEKKEKFRKPFLKRPKHNPAHPLVKKQKISHDTDNSSNSANFETYGLSVQFLNNLNIQLPIGSKLFIHNLNSKVTVEKIREVFGFAGQIVHATLYKQENHDPPKCYAKVQYDHPVEAVQAISMFNKQKLYSWPMAVRMDSKPTYDLPEGLSGMGTGLGPNGEPLRGIRNYIELQPIKQKLMLDNDKKDFGTSNSNMFNISPFIQPDKTMFNQMANSSIGLPTPMVPQMPVPPVPMPIQATNQNMNPFGQQSTINPFNLPGFQNLQMLQNSTNLQQAVSMLLQNKMNSEPMGQSSDHGGNGNSEWQPRPKENDKNESDYSASKIRKSYGNYRNSDYGNRSFSSSDRCEDRDSRKTSRDHDESSRENSDMLIFKNLPHSVTLQALRNKMQEVGDVKFSEITGQGRAIVRFTHSRDAERCISILLKIVFKFSCFYFDCFE</sequence>
<accession>A0A921Z426</accession>
<feature type="compositionally biased region" description="Basic and acidic residues" evidence="3">
    <location>
        <begin position="12"/>
        <end position="27"/>
    </location>
</feature>
<dbReference type="GO" id="GO:0005737">
    <property type="term" value="C:cytoplasm"/>
    <property type="evidence" value="ECO:0007669"/>
    <property type="project" value="TreeGrafter"/>
</dbReference>
<dbReference type="AlphaFoldDB" id="A0A921Z426"/>
<name>A0A921Z426_MANSE</name>
<dbReference type="InterPro" id="IPR000504">
    <property type="entry name" value="RRM_dom"/>
</dbReference>
<dbReference type="SMART" id="SM00360">
    <property type="entry name" value="RRM"/>
    <property type="match status" value="2"/>
</dbReference>
<evidence type="ECO:0000313" key="6">
    <source>
        <dbReference type="Proteomes" id="UP000791440"/>
    </source>
</evidence>
<dbReference type="PANTHER" id="PTHR23003">
    <property type="entry name" value="RNA RECOGNITION MOTIF RRM DOMAIN CONTAINING PROTEIN"/>
    <property type="match status" value="1"/>
</dbReference>
<evidence type="ECO:0000259" key="4">
    <source>
        <dbReference type="PROSITE" id="PS50102"/>
    </source>
</evidence>
<evidence type="ECO:0000256" key="1">
    <source>
        <dbReference type="ARBA" id="ARBA00022884"/>
    </source>
</evidence>
<dbReference type="InterPro" id="IPR050374">
    <property type="entry name" value="RRT5_SRSF_SR"/>
</dbReference>
<feature type="compositionally biased region" description="Basic and acidic residues" evidence="3">
    <location>
        <begin position="438"/>
        <end position="448"/>
    </location>
</feature>
<dbReference type="EMBL" id="JH668399">
    <property type="protein sequence ID" value="KAG6451081.1"/>
    <property type="molecule type" value="Genomic_DNA"/>
</dbReference>
<dbReference type="GO" id="GO:0003729">
    <property type="term" value="F:mRNA binding"/>
    <property type="evidence" value="ECO:0007669"/>
    <property type="project" value="TreeGrafter"/>
</dbReference>
<dbReference type="GO" id="GO:0005634">
    <property type="term" value="C:nucleus"/>
    <property type="evidence" value="ECO:0007669"/>
    <property type="project" value="TreeGrafter"/>
</dbReference>
<reference evidence="5" key="1">
    <citation type="journal article" date="2016" name="Insect Biochem. Mol. Biol.">
        <title>Multifaceted biological insights from a draft genome sequence of the tobacco hornworm moth, Manduca sexta.</title>
        <authorList>
            <person name="Kanost M.R."/>
            <person name="Arrese E.L."/>
            <person name="Cao X."/>
            <person name="Chen Y.R."/>
            <person name="Chellapilla S."/>
            <person name="Goldsmith M.R."/>
            <person name="Grosse-Wilde E."/>
            <person name="Heckel D.G."/>
            <person name="Herndon N."/>
            <person name="Jiang H."/>
            <person name="Papanicolaou A."/>
            <person name="Qu J."/>
            <person name="Soulages J.L."/>
            <person name="Vogel H."/>
            <person name="Walters J."/>
            <person name="Waterhouse R.M."/>
            <person name="Ahn S.J."/>
            <person name="Almeida F.C."/>
            <person name="An C."/>
            <person name="Aqrawi P."/>
            <person name="Bretschneider A."/>
            <person name="Bryant W.B."/>
            <person name="Bucks S."/>
            <person name="Chao H."/>
            <person name="Chevignon G."/>
            <person name="Christen J.M."/>
            <person name="Clarke D.F."/>
            <person name="Dittmer N.T."/>
            <person name="Ferguson L.C.F."/>
            <person name="Garavelou S."/>
            <person name="Gordon K.H.J."/>
            <person name="Gunaratna R.T."/>
            <person name="Han Y."/>
            <person name="Hauser F."/>
            <person name="He Y."/>
            <person name="Heidel-Fischer H."/>
            <person name="Hirsh A."/>
            <person name="Hu Y."/>
            <person name="Jiang H."/>
            <person name="Kalra D."/>
            <person name="Klinner C."/>
            <person name="Konig C."/>
            <person name="Kovar C."/>
            <person name="Kroll A.R."/>
            <person name="Kuwar S.S."/>
            <person name="Lee S.L."/>
            <person name="Lehman R."/>
            <person name="Li K."/>
            <person name="Li Z."/>
            <person name="Liang H."/>
            <person name="Lovelace S."/>
            <person name="Lu Z."/>
            <person name="Mansfield J.H."/>
            <person name="McCulloch K.J."/>
            <person name="Mathew T."/>
            <person name="Morton B."/>
            <person name="Muzny D.M."/>
            <person name="Neunemann D."/>
            <person name="Ongeri F."/>
            <person name="Pauchet Y."/>
            <person name="Pu L.L."/>
            <person name="Pyrousis I."/>
            <person name="Rao X.J."/>
            <person name="Redding A."/>
            <person name="Roesel C."/>
            <person name="Sanchez-Gracia A."/>
            <person name="Schaack S."/>
            <person name="Shukla A."/>
            <person name="Tetreau G."/>
            <person name="Wang Y."/>
            <person name="Xiong G.H."/>
            <person name="Traut W."/>
            <person name="Walsh T.K."/>
            <person name="Worley K.C."/>
            <person name="Wu D."/>
            <person name="Wu W."/>
            <person name="Wu Y.Q."/>
            <person name="Zhang X."/>
            <person name="Zou Z."/>
            <person name="Zucker H."/>
            <person name="Briscoe A.D."/>
            <person name="Burmester T."/>
            <person name="Clem R.J."/>
            <person name="Feyereisen R."/>
            <person name="Grimmelikhuijzen C.J.P."/>
            <person name="Hamodrakas S.J."/>
            <person name="Hansson B.S."/>
            <person name="Huguet E."/>
            <person name="Jermiin L.S."/>
            <person name="Lan Q."/>
            <person name="Lehman H.K."/>
            <person name="Lorenzen M."/>
            <person name="Merzendorfer H."/>
            <person name="Michalopoulos I."/>
            <person name="Morton D.B."/>
            <person name="Muthukrishnan S."/>
            <person name="Oakeshott J.G."/>
            <person name="Palmer W."/>
            <person name="Park Y."/>
            <person name="Passarelli A.L."/>
            <person name="Rozas J."/>
            <person name="Schwartz L.M."/>
            <person name="Smith W."/>
            <person name="Southgate A."/>
            <person name="Vilcinskas A."/>
            <person name="Vogt R."/>
            <person name="Wang P."/>
            <person name="Werren J."/>
            <person name="Yu X.Q."/>
            <person name="Zhou J.J."/>
            <person name="Brown S.J."/>
            <person name="Scherer S.E."/>
            <person name="Richards S."/>
            <person name="Blissard G.W."/>
        </authorList>
    </citation>
    <scope>NUCLEOTIDE SEQUENCE</scope>
</reference>
<organism evidence="5 6">
    <name type="scientific">Manduca sexta</name>
    <name type="common">Tobacco hawkmoth</name>
    <name type="synonym">Tobacco hornworm</name>
    <dbReference type="NCBI Taxonomy" id="7130"/>
    <lineage>
        <taxon>Eukaryota</taxon>
        <taxon>Metazoa</taxon>
        <taxon>Ecdysozoa</taxon>
        <taxon>Arthropoda</taxon>
        <taxon>Hexapoda</taxon>
        <taxon>Insecta</taxon>
        <taxon>Pterygota</taxon>
        <taxon>Neoptera</taxon>
        <taxon>Endopterygota</taxon>
        <taxon>Lepidoptera</taxon>
        <taxon>Glossata</taxon>
        <taxon>Ditrysia</taxon>
        <taxon>Bombycoidea</taxon>
        <taxon>Sphingidae</taxon>
        <taxon>Sphinginae</taxon>
        <taxon>Sphingini</taxon>
        <taxon>Manduca</taxon>
    </lineage>
</organism>
<feature type="compositionally biased region" description="Polar residues" evidence="3">
    <location>
        <begin position="418"/>
        <end position="436"/>
    </location>
</feature>
<protein>
    <recommendedName>
        <fullName evidence="4">RRM domain-containing protein</fullName>
    </recommendedName>
</protein>
<feature type="region of interest" description="Disordered" evidence="3">
    <location>
        <begin position="1"/>
        <end position="34"/>
    </location>
</feature>
<feature type="compositionally biased region" description="Basic and acidic residues" evidence="3">
    <location>
        <begin position="476"/>
        <end position="498"/>
    </location>
</feature>
<dbReference type="PROSITE" id="PS50102">
    <property type="entry name" value="RRM"/>
    <property type="match status" value="1"/>
</dbReference>
<feature type="domain" description="RRM" evidence="4">
    <location>
        <begin position="195"/>
        <end position="273"/>
    </location>
</feature>
<evidence type="ECO:0000256" key="2">
    <source>
        <dbReference type="PROSITE-ProRule" id="PRU00176"/>
    </source>
</evidence>
<comment type="caution">
    <text evidence="5">The sequence shown here is derived from an EMBL/GenBank/DDBJ whole genome shotgun (WGS) entry which is preliminary data.</text>
</comment>
<keyword evidence="1 2" id="KW-0694">RNA-binding</keyword>
<reference evidence="5" key="2">
    <citation type="submission" date="2020-12" db="EMBL/GenBank/DDBJ databases">
        <authorList>
            <person name="Kanost M."/>
        </authorList>
    </citation>
    <scope>NUCLEOTIDE SEQUENCE</scope>
</reference>
<dbReference type="GO" id="GO:1990904">
    <property type="term" value="C:ribonucleoprotein complex"/>
    <property type="evidence" value="ECO:0007669"/>
    <property type="project" value="TreeGrafter"/>
</dbReference>
<dbReference type="Pfam" id="PF00076">
    <property type="entry name" value="RRM_1"/>
    <property type="match status" value="2"/>
</dbReference>
<feature type="region of interest" description="Disordered" evidence="3">
    <location>
        <begin position="418"/>
        <end position="500"/>
    </location>
</feature>